<dbReference type="OrthoDB" id="6365497at2759"/>
<dbReference type="HOGENOM" id="CLU_1645440_0_0_1"/>
<accession>E9FUW9</accession>
<evidence type="ECO:0000313" key="4">
    <source>
        <dbReference type="Proteomes" id="UP000000305"/>
    </source>
</evidence>
<proteinExistence type="predicted"/>
<reference evidence="3 4" key="1">
    <citation type="journal article" date="2011" name="Science">
        <title>The ecoresponsive genome of Daphnia pulex.</title>
        <authorList>
            <person name="Colbourne J.K."/>
            <person name="Pfrender M.E."/>
            <person name="Gilbert D."/>
            <person name="Thomas W.K."/>
            <person name="Tucker A."/>
            <person name="Oakley T.H."/>
            <person name="Tokishita S."/>
            <person name="Aerts A."/>
            <person name="Arnold G.J."/>
            <person name="Basu M.K."/>
            <person name="Bauer D.J."/>
            <person name="Caceres C.E."/>
            <person name="Carmel L."/>
            <person name="Casola C."/>
            <person name="Choi J.H."/>
            <person name="Detter J.C."/>
            <person name="Dong Q."/>
            <person name="Dusheyko S."/>
            <person name="Eads B.D."/>
            <person name="Frohlich T."/>
            <person name="Geiler-Samerotte K.A."/>
            <person name="Gerlach D."/>
            <person name="Hatcher P."/>
            <person name="Jogdeo S."/>
            <person name="Krijgsveld J."/>
            <person name="Kriventseva E.V."/>
            <person name="Kultz D."/>
            <person name="Laforsch C."/>
            <person name="Lindquist E."/>
            <person name="Lopez J."/>
            <person name="Manak J.R."/>
            <person name="Muller J."/>
            <person name="Pangilinan J."/>
            <person name="Patwardhan R.P."/>
            <person name="Pitluck S."/>
            <person name="Pritham E.J."/>
            <person name="Rechtsteiner A."/>
            <person name="Rho M."/>
            <person name="Rogozin I.B."/>
            <person name="Sakarya O."/>
            <person name="Salamov A."/>
            <person name="Schaack S."/>
            <person name="Shapiro H."/>
            <person name="Shiga Y."/>
            <person name="Skalitzky C."/>
            <person name="Smith Z."/>
            <person name="Souvorov A."/>
            <person name="Sung W."/>
            <person name="Tang Z."/>
            <person name="Tsuchiya D."/>
            <person name="Tu H."/>
            <person name="Vos H."/>
            <person name="Wang M."/>
            <person name="Wolf Y.I."/>
            <person name="Yamagata H."/>
            <person name="Yamada T."/>
            <person name="Ye Y."/>
            <person name="Shaw J.R."/>
            <person name="Andrews J."/>
            <person name="Crease T.J."/>
            <person name="Tang H."/>
            <person name="Lucas S.M."/>
            <person name="Robertson H.M."/>
            <person name="Bork P."/>
            <person name="Koonin E.V."/>
            <person name="Zdobnov E.M."/>
            <person name="Grigoriev I.V."/>
            <person name="Lynch M."/>
            <person name="Boore J.L."/>
        </authorList>
    </citation>
    <scope>NUCLEOTIDE SEQUENCE [LARGE SCALE GENOMIC DNA]</scope>
</reference>
<dbReference type="Proteomes" id="UP000000305">
    <property type="component" value="Unassembled WGS sequence"/>
</dbReference>
<evidence type="ECO:0000256" key="1">
    <source>
        <dbReference type="SAM" id="MobiDB-lite"/>
    </source>
</evidence>
<gene>
    <name evidence="3" type="ORF">DAPPUDRAFT_221038</name>
</gene>
<evidence type="ECO:0000313" key="3">
    <source>
        <dbReference type="EMBL" id="EFX88844.1"/>
    </source>
</evidence>
<dbReference type="AlphaFoldDB" id="E9FUW9"/>
<feature type="compositionally biased region" description="Pro residues" evidence="1">
    <location>
        <begin position="144"/>
        <end position="161"/>
    </location>
</feature>
<dbReference type="KEGG" id="dpx:DAPPUDRAFT_221038"/>
<dbReference type="EMBL" id="GL732525">
    <property type="protein sequence ID" value="EFX88844.1"/>
    <property type="molecule type" value="Genomic_DNA"/>
</dbReference>
<dbReference type="InParanoid" id="E9FUW9"/>
<keyword evidence="4" id="KW-1185">Reference proteome</keyword>
<sequence>MMSLRLLCLIGLVAGIHCGMVRRDLGKKASNSYSVPPASGYGVAPPAPVYGAAPASSYIAPSNYGPPIYYEDDDKPDLKAKLEEFKSKIIGHLGYMKGSILAAKGKMMLKKAHEYQQKGEKLVGIGESLKALKQEKQKHYEPSYAPPAPVYSAPPAPAYSG</sequence>
<feature type="signal peptide" evidence="2">
    <location>
        <begin position="1"/>
        <end position="18"/>
    </location>
</feature>
<evidence type="ECO:0000256" key="2">
    <source>
        <dbReference type="SAM" id="SignalP"/>
    </source>
</evidence>
<keyword evidence="2" id="KW-0732">Signal</keyword>
<feature type="chain" id="PRO_5003236409" evidence="2">
    <location>
        <begin position="19"/>
        <end position="161"/>
    </location>
</feature>
<organism evidence="3 4">
    <name type="scientific">Daphnia pulex</name>
    <name type="common">Water flea</name>
    <dbReference type="NCBI Taxonomy" id="6669"/>
    <lineage>
        <taxon>Eukaryota</taxon>
        <taxon>Metazoa</taxon>
        <taxon>Ecdysozoa</taxon>
        <taxon>Arthropoda</taxon>
        <taxon>Crustacea</taxon>
        <taxon>Branchiopoda</taxon>
        <taxon>Diplostraca</taxon>
        <taxon>Cladocera</taxon>
        <taxon>Anomopoda</taxon>
        <taxon>Daphniidae</taxon>
        <taxon>Daphnia</taxon>
    </lineage>
</organism>
<feature type="region of interest" description="Disordered" evidence="1">
    <location>
        <begin position="136"/>
        <end position="161"/>
    </location>
</feature>
<name>E9FUW9_DAPPU</name>
<protein>
    <submittedName>
        <fullName evidence="3">Uncharacterized protein</fullName>
    </submittedName>
</protein>